<sequence length="244" mass="27721">MSEKGVDVSHWDGEINWSKVATDGVEFAFAKATEGETFQDSKFEQNFQNMKENNISAGGYHIFRMTSTPEGQLNNIVNTLKKANFEPGENKLAVSATTGICSKGQTEKCDDPTKHTNMERAENLHSLLTELDKNGYSPIVHASPKTWNSYYTQKDHDFSKYPLWLANWAKKPMIPTDWKEAGKSYDYWNYSCKGRVEGIDGNVCLDKTPQNPLAQNFGEIKEKFLDLSLNFENLENIFSQHTLL</sequence>
<dbReference type="CDD" id="cd00599">
    <property type="entry name" value="GH25_muramidase"/>
    <property type="match status" value="1"/>
</dbReference>
<dbReference type="GO" id="GO:0003796">
    <property type="term" value="F:lysozyme activity"/>
    <property type="evidence" value="ECO:0007669"/>
    <property type="project" value="InterPro"/>
</dbReference>
<accession>A0A7G5C970</accession>
<evidence type="ECO:0000256" key="1">
    <source>
        <dbReference type="ARBA" id="ARBA00010646"/>
    </source>
</evidence>
<dbReference type="Proteomes" id="UP000515744">
    <property type="component" value="Chromosome"/>
</dbReference>
<dbReference type="PANTHER" id="PTHR34135">
    <property type="entry name" value="LYSOZYME"/>
    <property type="match status" value="1"/>
</dbReference>
<name>A0A7G5C970_WOLPI</name>
<dbReference type="Gene3D" id="3.20.20.80">
    <property type="entry name" value="Glycosidases"/>
    <property type="match status" value="1"/>
</dbReference>
<dbReference type="PROSITE" id="PS51904">
    <property type="entry name" value="GLYCOSYL_HYDROL_F25_2"/>
    <property type="match status" value="1"/>
</dbReference>
<reference evidence="4 5" key="2">
    <citation type="journal article" date="2020" name="Mol. Biol. Evol.">
        <title>Life and death of selfish genes: comparative genomics reveals the dynamic evolution of cytoplasmic incompatibility.</title>
        <authorList>
            <person name="Martinez J."/>
            <person name="Klasson L."/>
            <person name="Welch J."/>
            <person name="Jiggins F.M."/>
        </authorList>
    </citation>
    <scope>NUCLEOTIDE SEQUENCE [LARGE SCALE GENOMIC DNA]</scope>
    <source>
        <strain evidence="4">WStv</strain>
    </source>
</reference>
<keyword evidence="2 4" id="KW-0378">Hydrolase</keyword>
<dbReference type="GO" id="GO:0016052">
    <property type="term" value="P:carbohydrate catabolic process"/>
    <property type="evidence" value="ECO:0007669"/>
    <property type="project" value="TreeGrafter"/>
</dbReference>
<dbReference type="AlphaFoldDB" id="A0A7G5C970"/>
<dbReference type="InterPro" id="IPR018077">
    <property type="entry name" value="Glyco_hydro_fam25_subgr"/>
</dbReference>
<dbReference type="SMART" id="SM00641">
    <property type="entry name" value="Glyco_25"/>
    <property type="match status" value="1"/>
</dbReference>
<evidence type="ECO:0000313" key="4">
    <source>
        <dbReference type="EMBL" id="QMV45754.1"/>
    </source>
</evidence>
<dbReference type="InterPro" id="IPR002053">
    <property type="entry name" value="Glyco_hydro_25"/>
</dbReference>
<comment type="similarity">
    <text evidence="1">Belongs to the glycosyl hydrolase 25 family.</text>
</comment>
<dbReference type="InterPro" id="IPR017853">
    <property type="entry name" value="GH"/>
</dbReference>
<dbReference type="GO" id="GO:0009253">
    <property type="term" value="P:peptidoglycan catabolic process"/>
    <property type="evidence" value="ECO:0007669"/>
    <property type="project" value="InterPro"/>
</dbReference>
<dbReference type="GO" id="GO:0016998">
    <property type="term" value="P:cell wall macromolecule catabolic process"/>
    <property type="evidence" value="ECO:0007669"/>
    <property type="project" value="InterPro"/>
</dbReference>
<dbReference type="EMBL" id="CP050531">
    <property type="protein sequence ID" value="QMV45754.1"/>
    <property type="molecule type" value="Genomic_DNA"/>
</dbReference>
<dbReference type="SUPFAM" id="SSF51445">
    <property type="entry name" value="(Trans)glycosidases"/>
    <property type="match status" value="1"/>
</dbReference>
<dbReference type="Pfam" id="PF01183">
    <property type="entry name" value="Glyco_hydro_25"/>
    <property type="match status" value="1"/>
</dbReference>
<evidence type="ECO:0000313" key="5">
    <source>
        <dbReference type="Proteomes" id="UP000515744"/>
    </source>
</evidence>
<dbReference type="RefSeq" id="WP_182159224.1">
    <property type="nucleotide sequence ID" value="NZ_CP050531.1"/>
</dbReference>
<keyword evidence="3" id="KW-0326">Glycosidase</keyword>
<evidence type="ECO:0000256" key="3">
    <source>
        <dbReference type="ARBA" id="ARBA00023295"/>
    </source>
</evidence>
<protein>
    <submittedName>
        <fullName evidence="4">Glycoside hydrolase</fullName>
    </submittedName>
</protein>
<evidence type="ECO:0000256" key="2">
    <source>
        <dbReference type="ARBA" id="ARBA00022801"/>
    </source>
</evidence>
<gene>
    <name evidence="4" type="ORF">HC358_01230</name>
</gene>
<reference evidence="5" key="1">
    <citation type="journal article" date="2020" name="Mol. Biol.">
        <title>Life and death of selfish genes: comparative genomics reveals the dynamic evolution of cytoplasmic incompatibility.</title>
        <authorList>
            <person name="Martinez J."/>
            <person name="Klasson L."/>
            <person name="Welch J."/>
            <person name="Jiggins F.M."/>
        </authorList>
    </citation>
    <scope>NUCLEOTIDE SEQUENCE [LARGE SCALE GENOMIC DNA]</scope>
</reference>
<proteinExistence type="inferred from homology"/>
<organism evidence="4 5">
    <name type="scientific">Wolbachia pipientis</name>
    <dbReference type="NCBI Taxonomy" id="955"/>
    <lineage>
        <taxon>Bacteria</taxon>
        <taxon>Pseudomonadati</taxon>
        <taxon>Pseudomonadota</taxon>
        <taxon>Alphaproteobacteria</taxon>
        <taxon>Rickettsiales</taxon>
        <taxon>Anaplasmataceae</taxon>
        <taxon>Wolbachieae</taxon>
        <taxon>Wolbachia</taxon>
    </lineage>
</organism>
<dbReference type="PANTHER" id="PTHR34135:SF2">
    <property type="entry name" value="LYSOZYME"/>
    <property type="match status" value="1"/>
</dbReference>